<dbReference type="Proteomes" id="UP001186944">
    <property type="component" value="Unassembled WGS sequence"/>
</dbReference>
<keyword evidence="2" id="KW-1185">Reference proteome</keyword>
<sequence length="168" mass="19348">MQNSVIDSIQIARDAQQRSNYNEQYSRKNNFKVHGIPEERNEDTLEVIRNMLSDTADVQIHDSDVIAIHRIPGRRGATRPILVKVRNSDVKARIMKKRKRVRQAGQDMRLSDDVTKLNSALIQRLIDHPGIDQAWYFNGAVYATAADSDGKKIKFDIFDDIEMKIKKK</sequence>
<organism evidence="1 2">
    <name type="scientific">Pinctada imbricata</name>
    <name type="common">Atlantic pearl-oyster</name>
    <name type="synonym">Pinctada martensii</name>
    <dbReference type="NCBI Taxonomy" id="66713"/>
    <lineage>
        <taxon>Eukaryota</taxon>
        <taxon>Metazoa</taxon>
        <taxon>Spiralia</taxon>
        <taxon>Lophotrochozoa</taxon>
        <taxon>Mollusca</taxon>
        <taxon>Bivalvia</taxon>
        <taxon>Autobranchia</taxon>
        <taxon>Pteriomorphia</taxon>
        <taxon>Pterioida</taxon>
        <taxon>Pterioidea</taxon>
        <taxon>Pteriidae</taxon>
        <taxon>Pinctada</taxon>
    </lineage>
</organism>
<name>A0AA89C6F5_PINIB</name>
<accession>A0AA89C6F5</accession>
<gene>
    <name evidence="1" type="ORF">FSP39_004208</name>
</gene>
<dbReference type="Gene3D" id="3.30.70.1820">
    <property type="entry name" value="L1 transposable element, RRM domain"/>
    <property type="match status" value="1"/>
</dbReference>
<dbReference type="EMBL" id="VSWD01000005">
    <property type="protein sequence ID" value="KAK3101523.1"/>
    <property type="molecule type" value="Genomic_DNA"/>
</dbReference>
<evidence type="ECO:0000313" key="2">
    <source>
        <dbReference type="Proteomes" id="UP001186944"/>
    </source>
</evidence>
<comment type="caution">
    <text evidence="1">The sequence shown here is derived from an EMBL/GenBank/DDBJ whole genome shotgun (WGS) entry which is preliminary data.</text>
</comment>
<dbReference type="AlphaFoldDB" id="A0AA89C6F5"/>
<protein>
    <submittedName>
        <fullName evidence="1">Uncharacterized protein</fullName>
    </submittedName>
</protein>
<evidence type="ECO:0000313" key="1">
    <source>
        <dbReference type="EMBL" id="KAK3101523.1"/>
    </source>
</evidence>
<reference evidence="1" key="1">
    <citation type="submission" date="2019-08" db="EMBL/GenBank/DDBJ databases">
        <title>The improved chromosome-level genome for the pearl oyster Pinctada fucata martensii using PacBio sequencing and Hi-C.</title>
        <authorList>
            <person name="Zheng Z."/>
        </authorList>
    </citation>
    <scope>NUCLEOTIDE SEQUENCE</scope>
    <source>
        <strain evidence="1">ZZ-2019</strain>
        <tissue evidence="1">Adductor muscle</tissue>
    </source>
</reference>
<proteinExistence type="predicted"/>